<keyword evidence="3" id="KW-1185">Reference proteome</keyword>
<feature type="region of interest" description="Disordered" evidence="1">
    <location>
        <begin position="1"/>
        <end position="41"/>
    </location>
</feature>
<organism evidence="2 3">
    <name type="scientific">Cladobotryum mycophilum</name>
    <dbReference type="NCBI Taxonomy" id="491253"/>
    <lineage>
        <taxon>Eukaryota</taxon>
        <taxon>Fungi</taxon>
        <taxon>Dikarya</taxon>
        <taxon>Ascomycota</taxon>
        <taxon>Pezizomycotina</taxon>
        <taxon>Sordariomycetes</taxon>
        <taxon>Hypocreomycetidae</taxon>
        <taxon>Hypocreales</taxon>
        <taxon>Hypocreaceae</taxon>
        <taxon>Cladobotryum</taxon>
    </lineage>
</organism>
<dbReference type="Proteomes" id="UP001338125">
    <property type="component" value="Unassembled WGS sequence"/>
</dbReference>
<dbReference type="EMBL" id="JAVFKD010000016">
    <property type="protein sequence ID" value="KAK5988053.1"/>
    <property type="molecule type" value="Genomic_DNA"/>
</dbReference>
<sequence>MSNHADNDNLNAAASHSQGTPMQKTEYHNHPSSSKNRAPSHVAKAVYHAPGGKSMSERMEYGDSSTLVPLVESIRDRVLGLEDEIGKVKRMTGDTRNEVALLKVQIQTLQTSMGNFETTVSAMLKHPLQQLHSLFSLFGVIVNSPNAEDRVASLRELFDEGRSNGQPHSQTKTQNCFEDGQ</sequence>
<protein>
    <submittedName>
        <fullName evidence="2">Uncharacterized protein</fullName>
    </submittedName>
</protein>
<name>A0ABR0S7A8_9HYPO</name>
<feature type="compositionally biased region" description="Low complexity" evidence="1">
    <location>
        <begin position="1"/>
        <end position="17"/>
    </location>
</feature>
<comment type="caution">
    <text evidence="2">The sequence shown here is derived from an EMBL/GenBank/DDBJ whole genome shotgun (WGS) entry which is preliminary data.</text>
</comment>
<reference evidence="2 3" key="1">
    <citation type="submission" date="2024-01" db="EMBL/GenBank/DDBJ databases">
        <title>Complete genome of Cladobotryum mycophilum ATHUM6906.</title>
        <authorList>
            <person name="Christinaki A.C."/>
            <person name="Myridakis A.I."/>
            <person name="Kouvelis V.N."/>
        </authorList>
    </citation>
    <scope>NUCLEOTIDE SEQUENCE [LARGE SCALE GENOMIC DNA]</scope>
    <source>
        <strain evidence="2 3">ATHUM6906</strain>
    </source>
</reference>
<proteinExistence type="predicted"/>
<feature type="region of interest" description="Disordered" evidence="1">
    <location>
        <begin position="160"/>
        <end position="181"/>
    </location>
</feature>
<evidence type="ECO:0000256" key="1">
    <source>
        <dbReference type="SAM" id="MobiDB-lite"/>
    </source>
</evidence>
<gene>
    <name evidence="2" type="ORF">PT974_12189</name>
</gene>
<feature type="compositionally biased region" description="Polar residues" evidence="1">
    <location>
        <begin position="163"/>
        <end position="181"/>
    </location>
</feature>
<evidence type="ECO:0000313" key="2">
    <source>
        <dbReference type="EMBL" id="KAK5988053.1"/>
    </source>
</evidence>
<accession>A0ABR0S7A8</accession>
<evidence type="ECO:0000313" key="3">
    <source>
        <dbReference type="Proteomes" id="UP001338125"/>
    </source>
</evidence>